<dbReference type="RefSeq" id="WP_108902982.1">
    <property type="nucleotide sequence ID" value="NZ_CP029187.1"/>
</dbReference>
<name>A0A2S1SFS1_9FLAO</name>
<evidence type="ECO:0000313" key="2">
    <source>
        <dbReference type="EMBL" id="AWI25187.1"/>
    </source>
</evidence>
<accession>A0A2S1SFS1</accession>
<evidence type="ECO:0000256" key="1">
    <source>
        <dbReference type="PROSITE-ProRule" id="PRU00339"/>
    </source>
</evidence>
<dbReference type="PROSITE" id="PS50005">
    <property type="entry name" value="TPR"/>
    <property type="match status" value="1"/>
</dbReference>
<dbReference type="InterPro" id="IPR011990">
    <property type="entry name" value="TPR-like_helical_dom_sf"/>
</dbReference>
<reference evidence="2 3" key="1">
    <citation type="submission" date="2018-05" db="EMBL/GenBank/DDBJ databases">
        <title>Genome sequencing of Flavobacterium sp. HYN0049.</title>
        <authorList>
            <person name="Yi H."/>
            <person name="Baek C."/>
        </authorList>
    </citation>
    <scope>NUCLEOTIDE SEQUENCE [LARGE SCALE GENOMIC DNA]</scope>
    <source>
        <strain evidence="2 3">HYN0049</strain>
    </source>
</reference>
<organism evidence="2 3">
    <name type="scientific">Flavobacterium pallidum</name>
    <dbReference type="NCBI Taxonomy" id="2172098"/>
    <lineage>
        <taxon>Bacteria</taxon>
        <taxon>Pseudomonadati</taxon>
        <taxon>Bacteroidota</taxon>
        <taxon>Flavobacteriia</taxon>
        <taxon>Flavobacteriales</taxon>
        <taxon>Flavobacteriaceae</taxon>
        <taxon>Flavobacterium</taxon>
    </lineage>
</organism>
<dbReference type="Proteomes" id="UP000244937">
    <property type="component" value="Chromosome"/>
</dbReference>
<feature type="repeat" description="TPR" evidence="1">
    <location>
        <begin position="317"/>
        <end position="350"/>
    </location>
</feature>
<proteinExistence type="predicted"/>
<dbReference type="EMBL" id="CP029187">
    <property type="protein sequence ID" value="AWI25187.1"/>
    <property type="molecule type" value="Genomic_DNA"/>
</dbReference>
<dbReference type="InterPro" id="IPR021314">
    <property type="entry name" value="DUF2911"/>
</dbReference>
<dbReference type="Pfam" id="PF11138">
    <property type="entry name" value="DUF2911"/>
    <property type="match status" value="1"/>
</dbReference>
<keyword evidence="1" id="KW-0802">TPR repeat</keyword>
<protein>
    <submittedName>
        <fullName evidence="2">Uncharacterized protein</fullName>
    </submittedName>
</protein>
<dbReference type="Gene3D" id="1.25.40.10">
    <property type="entry name" value="Tetratricopeptide repeat domain"/>
    <property type="match status" value="1"/>
</dbReference>
<dbReference type="OrthoDB" id="187854at2"/>
<evidence type="ECO:0000313" key="3">
    <source>
        <dbReference type="Proteomes" id="UP000244937"/>
    </source>
</evidence>
<dbReference type="SUPFAM" id="SSF81901">
    <property type="entry name" value="HCP-like"/>
    <property type="match status" value="1"/>
</dbReference>
<dbReference type="KEGG" id="fpal:HYN49_04360"/>
<dbReference type="AlphaFoldDB" id="A0A2S1SFS1"/>
<gene>
    <name evidence="2" type="ORF">HYN49_04360</name>
</gene>
<keyword evidence="3" id="KW-1185">Reference proteome</keyword>
<dbReference type="InterPro" id="IPR019734">
    <property type="entry name" value="TPR_rpt"/>
</dbReference>
<sequence>MKTSKIFFLISFFTITNVHSQALTIANEGGNKKASVSEYIGLAKVTINYNRPGVKGREWKIWGTPVAHYGLQDLGFGTSTASPWRAGANENTTITFSENVKVEDNDLVAGTYGFHIILGASEDILIFSKRANSWGSFYYDPAEDALRVTVKHQNLEQSVEWLTFEFLDQTQNSATIALKWEKRMIPFKVVVDVQKLQLASFKSELKTKPGFTWQAFQQAAQYCLDNNIATEQALEWADMAINARFVGQKNFQTLSTKAEVLEKLQRNDGAKKLREEALPLGTIFELHQYARTLITAKKPKEALDVFLLNSKKNPDVFTTNVGLGRGYSANGDYKKALSYMKKALQQAPDELNETNVRNLIKKLESNTDVN</sequence>